<accession>A0A8X7S319</accession>
<dbReference type="Proteomes" id="UP000886595">
    <property type="component" value="Unassembled WGS sequence"/>
</dbReference>
<evidence type="ECO:0000313" key="1">
    <source>
        <dbReference type="EMBL" id="KAG2298927.1"/>
    </source>
</evidence>
<comment type="caution">
    <text evidence="1">The sequence shown here is derived from an EMBL/GenBank/DDBJ whole genome shotgun (WGS) entry which is preliminary data.</text>
</comment>
<reference evidence="1 2" key="1">
    <citation type="submission" date="2020-02" db="EMBL/GenBank/DDBJ databases">
        <authorList>
            <person name="Ma Q."/>
            <person name="Huang Y."/>
            <person name="Song X."/>
            <person name="Pei D."/>
        </authorList>
    </citation>
    <scope>NUCLEOTIDE SEQUENCE [LARGE SCALE GENOMIC DNA]</scope>
    <source>
        <strain evidence="1">Sxm20200214</strain>
        <tissue evidence="1">Leaf</tissue>
    </source>
</reference>
<dbReference type="EMBL" id="JAAMPC010000008">
    <property type="protein sequence ID" value="KAG2298927.1"/>
    <property type="molecule type" value="Genomic_DNA"/>
</dbReference>
<name>A0A8X7S319_BRACI</name>
<proteinExistence type="predicted"/>
<organism evidence="1 2">
    <name type="scientific">Brassica carinata</name>
    <name type="common">Ethiopian mustard</name>
    <name type="synonym">Abyssinian cabbage</name>
    <dbReference type="NCBI Taxonomy" id="52824"/>
    <lineage>
        <taxon>Eukaryota</taxon>
        <taxon>Viridiplantae</taxon>
        <taxon>Streptophyta</taxon>
        <taxon>Embryophyta</taxon>
        <taxon>Tracheophyta</taxon>
        <taxon>Spermatophyta</taxon>
        <taxon>Magnoliopsida</taxon>
        <taxon>eudicotyledons</taxon>
        <taxon>Gunneridae</taxon>
        <taxon>Pentapetalae</taxon>
        <taxon>rosids</taxon>
        <taxon>malvids</taxon>
        <taxon>Brassicales</taxon>
        <taxon>Brassicaceae</taxon>
        <taxon>Brassiceae</taxon>
        <taxon>Brassica</taxon>
    </lineage>
</organism>
<dbReference type="AlphaFoldDB" id="A0A8X7S319"/>
<keyword evidence="2" id="KW-1185">Reference proteome</keyword>
<protein>
    <submittedName>
        <fullName evidence="1">Uncharacterized protein</fullName>
    </submittedName>
</protein>
<dbReference type="OrthoDB" id="1027079at2759"/>
<evidence type="ECO:0000313" key="2">
    <source>
        <dbReference type="Proteomes" id="UP000886595"/>
    </source>
</evidence>
<gene>
    <name evidence="1" type="ORF">Bca52824_035399</name>
</gene>
<sequence length="76" mass="8684">MDPAEEKRAMGEMEKKKMREHVDLTGYVTDTHYGLPSRCPCGGRVIDEVSTTKKSPTDYDTFPGSRYFTCKDFEVI</sequence>